<sequence length="197" mass="22168">MKMTEAYVPGCHFHGQKLDRHLVGNHIELSQKQRQVYSDRAKKEEAIDQLGKLRASDPAIPIVSQLDLQASEGGSPEGADEAGGPQQEVAAEIEEEAGPRPVKRKKWPLRRGEKEKEKEKEKEDEPGSAQRKMLFSGSGKGSTVHFITFPDSSGKNYLDEYRKFQLGVEPTDKQEENVTLKISQIKAFLEYLYILSI</sequence>
<evidence type="ECO:0000256" key="1">
    <source>
        <dbReference type="SAM" id="MobiDB-lite"/>
    </source>
</evidence>
<name>A0AAD7W5B5_9TELE</name>
<keyword evidence="3" id="KW-1185">Reference proteome</keyword>
<proteinExistence type="predicted"/>
<reference evidence="2" key="1">
    <citation type="journal article" date="2023" name="Science">
        <title>Genome structures resolve the early diversification of teleost fishes.</title>
        <authorList>
            <person name="Parey E."/>
            <person name="Louis A."/>
            <person name="Montfort J."/>
            <person name="Bouchez O."/>
            <person name="Roques C."/>
            <person name="Iampietro C."/>
            <person name="Lluch J."/>
            <person name="Castinel A."/>
            <person name="Donnadieu C."/>
            <person name="Desvignes T."/>
            <person name="Floi Bucao C."/>
            <person name="Jouanno E."/>
            <person name="Wen M."/>
            <person name="Mejri S."/>
            <person name="Dirks R."/>
            <person name="Jansen H."/>
            <person name="Henkel C."/>
            <person name="Chen W.J."/>
            <person name="Zahm M."/>
            <person name="Cabau C."/>
            <person name="Klopp C."/>
            <person name="Thompson A.W."/>
            <person name="Robinson-Rechavi M."/>
            <person name="Braasch I."/>
            <person name="Lecointre G."/>
            <person name="Bobe J."/>
            <person name="Postlethwait J.H."/>
            <person name="Berthelot C."/>
            <person name="Roest Crollius H."/>
            <person name="Guiguen Y."/>
        </authorList>
    </citation>
    <scope>NUCLEOTIDE SEQUENCE</scope>
    <source>
        <strain evidence="2">NC1722</strain>
    </source>
</reference>
<protein>
    <submittedName>
        <fullName evidence="2">Uncharacterized protein</fullName>
    </submittedName>
</protein>
<evidence type="ECO:0000313" key="3">
    <source>
        <dbReference type="Proteomes" id="UP001221898"/>
    </source>
</evidence>
<feature type="region of interest" description="Disordered" evidence="1">
    <location>
        <begin position="66"/>
        <end position="140"/>
    </location>
</feature>
<feature type="compositionally biased region" description="Basic and acidic residues" evidence="1">
    <location>
        <begin position="110"/>
        <end position="125"/>
    </location>
</feature>
<accession>A0AAD7W5B5</accession>
<dbReference type="EMBL" id="JAINUG010000264">
    <property type="protein sequence ID" value="KAJ8384836.1"/>
    <property type="molecule type" value="Genomic_DNA"/>
</dbReference>
<organism evidence="2 3">
    <name type="scientific">Aldrovandia affinis</name>
    <dbReference type="NCBI Taxonomy" id="143900"/>
    <lineage>
        <taxon>Eukaryota</taxon>
        <taxon>Metazoa</taxon>
        <taxon>Chordata</taxon>
        <taxon>Craniata</taxon>
        <taxon>Vertebrata</taxon>
        <taxon>Euteleostomi</taxon>
        <taxon>Actinopterygii</taxon>
        <taxon>Neopterygii</taxon>
        <taxon>Teleostei</taxon>
        <taxon>Notacanthiformes</taxon>
        <taxon>Halosauridae</taxon>
        <taxon>Aldrovandia</taxon>
    </lineage>
</organism>
<dbReference type="Proteomes" id="UP001221898">
    <property type="component" value="Unassembled WGS sequence"/>
</dbReference>
<evidence type="ECO:0000313" key="2">
    <source>
        <dbReference type="EMBL" id="KAJ8384836.1"/>
    </source>
</evidence>
<dbReference type="AlphaFoldDB" id="A0AAD7W5B5"/>
<comment type="caution">
    <text evidence="2">The sequence shown here is derived from an EMBL/GenBank/DDBJ whole genome shotgun (WGS) entry which is preliminary data.</text>
</comment>
<gene>
    <name evidence="2" type="ORF">AAFF_G00198230</name>
</gene>